<evidence type="ECO:0000313" key="3">
    <source>
        <dbReference type="EMBL" id="EFW28811.1"/>
    </source>
</evidence>
<reference evidence="3 4" key="1">
    <citation type="submission" date="2010-08" db="EMBL/GenBank/DDBJ databases">
        <authorList>
            <person name="Weinstock G."/>
            <person name="Sodergren E."/>
            <person name="Clifton S."/>
            <person name="Fulton L."/>
            <person name="Fulton B."/>
            <person name="Courtney L."/>
            <person name="Fronick C."/>
            <person name="Harrison M."/>
            <person name="Strong C."/>
            <person name="Farmer C."/>
            <person name="Delahaunty K."/>
            <person name="Markovic C."/>
            <person name="Hall O."/>
            <person name="Minx P."/>
            <person name="Tomlinson C."/>
            <person name="Mitreva M."/>
            <person name="Hou S."/>
            <person name="Chen J."/>
            <person name="Wollam A."/>
            <person name="Pepin K.H."/>
            <person name="Johnson M."/>
            <person name="Bhonagiri V."/>
            <person name="Zhang X."/>
            <person name="Suruliraj S."/>
            <person name="Warren W."/>
            <person name="Chinwalla A."/>
            <person name="Mardis E.R."/>
            <person name="Wilson R.K."/>
        </authorList>
    </citation>
    <scope>NUCLEOTIDE SEQUENCE [LARGE SCALE GENOMIC DNA]</scope>
    <source>
        <strain evidence="3 4">F0399</strain>
    </source>
</reference>
<proteinExistence type="predicted"/>
<dbReference type="STRING" id="749551.HMPREF9555_02026"/>
<accession>E7N4T0</accession>
<name>E7N4T0_9FIRM</name>
<dbReference type="InterPro" id="IPR001451">
    <property type="entry name" value="Hexapep"/>
</dbReference>
<keyword evidence="2" id="KW-0677">Repeat</keyword>
<keyword evidence="4" id="KW-1185">Reference proteome</keyword>
<dbReference type="CDD" id="cd03349">
    <property type="entry name" value="LbH_XAT"/>
    <property type="match status" value="1"/>
</dbReference>
<gene>
    <name evidence="3" type="ORF">HMPREF9555_02026</name>
</gene>
<dbReference type="PROSITE" id="PS00101">
    <property type="entry name" value="HEXAPEP_TRANSFERASES"/>
    <property type="match status" value="1"/>
</dbReference>
<dbReference type="AlphaFoldDB" id="E7N4T0"/>
<dbReference type="Proteomes" id="UP000004633">
    <property type="component" value="Unassembled WGS sequence"/>
</dbReference>
<sequence length="374" mass="41050">MNLCAIWRGHLIYDMMRISEIIRKAMHMDFTLMDFAPNECKILSPNSKTPLVTFGAMSYLVGGTLDAASMDCHILIGRYTALAHRLKFSIAGNHDYRCLTMFPEHMLTGDDAAELTNINPGSAVVNRNQLIIGSDVWVGSDALLLGGVRIGSGAVVGAGAVVTKDVPPYAIVGGNPARVIRYRFDEETIARLLRIRWWHWPHEKVKEYIPLFNHDMKGFLDRFDPGVQQKTPPDETVAAMLAKGAEGVLRYYFIPDFDAPEQHAVWPRLIGTYLSAYTAADSVLLMIAVPEGDAHPEFFASVQARLDELGDAAPHLYMHTTGGGSQFSPAVLEAADIYITTREGSCSAAVDAAANAGLVVRYGLDPRELLFPQV</sequence>
<dbReference type="PANTHER" id="PTHR43300">
    <property type="entry name" value="ACETYLTRANSFERASE"/>
    <property type="match status" value="1"/>
</dbReference>
<dbReference type="Gene3D" id="2.160.10.10">
    <property type="entry name" value="Hexapeptide repeat proteins"/>
    <property type="match status" value="1"/>
</dbReference>
<evidence type="ECO:0000313" key="4">
    <source>
        <dbReference type="Proteomes" id="UP000004633"/>
    </source>
</evidence>
<organism evidence="3 4">
    <name type="scientific">Selenomonas artemidis F0399</name>
    <dbReference type="NCBI Taxonomy" id="749551"/>
    <lineage>
        <taxon>Bacteria</taxon>
        <taxon>Bacillati</taxon>
        <taxon>Bacillota</taxon>
        <taxon>Negativicutes</taxon>
        <taxon>Selenomonadales</taxon>
        <taxon>Selenomonadaceae</taxon>
        <taxon>Selenomonas</taxon>
    </lineage>
</organism>
<dbReference type="SUPFAM" id="SSF51161">
    <property type="entry name" value="Trimeric LpxA-like enzymes"/>
    <property type="match status" value="1"/>
</dbReference>
<comment type="caution">
    <text evidence="3">The sequence shown here is derived from an EMBL/GenBank/DDBJ whole genome shotgun (WGS) entry which is preliminary data.</text>
</comment>
<evidence type="ECO:0000256" key="1">
    <source>
        <dbReference type="ARBA" id="ARBA00022679"/>
    </source>
</evidence>
<dbReference type="EMBL" id="AECV01000057">
    <property type="protein sequence ID" value="EFW28811.1"/>
    <property type="molecule type" value="Genomic_DNA"/>
</dbReference>
<dbReference type="PANTHER" id="PTHR43300:SF11">
    <property type="entry name" value="ACETYLTRANSFERASE RV3034C-RELATED"/>
    <property type="match status" value="1"/>
</dbReference>
<dbReference type="InterPro" id="IPR050179">
    <property type="entry name" value="Trans_hexapeptide_repeat"/>
</dbReference>
<protein>
    <recommendedName>
        <fullName evidence="5">Bacterial transferase hexapeptide repeat protein</fullName>
    </recommendedName>
</protein>
<dbReference type="InterPro" id="IPR011004">
    <property type="entry name" value="Trimer_LpxA-like_sf"/>
</dbReference>
<dbReference type="Pfam" id="PF00132">
    <property type="entry name" value="Hexapep"/>
    <property type="match status" value="1"/>
</dbReference>
<dbReference type="GO" id="GO:0016740">
    <property type="term" value="F:transferase activity"/>
    <property type="evidence" value="ECO:0007669"/>
    <property type="project" value="UniProtKB-KW"/>
</dbReference>
<dbReference type="HOGENOM" id="CLU_820685_0_0_9"/>
<evidence type="ECO:0008006" key="5">
    <source>
        <dbReference type="Google" id="ProtNLM"/>
    </source>
</evidence>
<evidence type="ECO:0000256" key="2">
    <source>
        <dbReference type="ARBA" id="ARBA00022737"/>
    </source>
</evidence>
<dbReference type="InterPro" id="IPR018357">
    <property type="entry name" value="Hexapep_transf_CS"/>
</dbReference>
<keyword evidence="1" id="KW-0808">Transferase</keyword>